<accession>A0A1A7YAP7</accession>
<name>A0A1A7YAP7_9TELE</name>
<feature type="non-terminal residue" evidence="1">
    <location>
        <position position="96"/>
    </location>
</feature>
<dbReference type="AlphaFoldDB" id="A0A1A7YAP7"/>
<reference evidence="1" key="2">
    <citation type="submission" date="2016-06" db="EMBL/GenBank/DDBJ databases">
        <title>The genome of a short-lived fish provides insights into sex chromosome evolution and the genetic control of aging.</title>
        <authorList>
            <person name="Reichwald K."/>
            <person name="Felder M."/>
            <person name="Petzold A."/>
            <person name="Koch P."/>
            <person name="Groth M."/>
            <person name="Platzer M."/>
        </authorList>
    </citation>
    <scope>NUCLEOTIDE SEQUENCE</scope>
    <source>
        <tissue evidence="1">Brain</tissue>
    </source>
</reference>
<gene>
    <name evidence="1" type="primary">Nfu_g_1_013056</name>
</gene>
<proteinExistence type="predicted"/>
<feature type="non-terminal residue" evidence="1">
    <location>
        <position position="1"/>
    </location>
</feature>
<protein>
    <submittedName>
        <fullName evidence="1">Uncharacterized protein</fullName>
    </submittedName>
</protein>
<dbReference type="EMBL" id="HADX01005089">
    <property type="protein sequence ID" value="SBP27321.1"/>
    <property type="molecule type" value="Transcribed_RNA"/>
</dbReference>
<sequence>VKLVPHPHQKSSTNAALTTRVWEANFTQRCSALPCCHWGTRSAQPLIEEVMIRTKSDETKLKYICVINTFLTCEKAMILGQKMKGFMVFNTFKTNV</sequence>
<reference evidence="1" key="1">
    <citation type="submission" date="2016-05" db="EMBL/GenBank/DDBJ databases">
        <authorList>
            <person name="Lavstsen T."/>
            <person name="Jespersen J.S."/>
        </authorList>
    </citation>
    <scope>NUCLEOTIDE SEQUENCE</scope>
    <source>
        <tissue evidence="1">Brain</tissue>
    </source>
</reference>
<evidence type="ECO:0000313" key="1">
    <source>
        <dbReference type="EMBL" id="SBP27321.1"/>
    </source>
</evidence>
<organism evidence="1">
    <name type="scientific">Iconisemion striatum</name>
    <dbReference type="NCBI Taxonomy" id="60296"/>
    <lineage>
        <taxon>Eukaryota</taxon>
        <taxon>Metazoa</taxon>
        <taxon>Chordata</taxon>
        <taxon>Craniata</taxon>
        <taxon>Vertebrata</taxon>
        <taxon>Euteleostomi</taxon>
        <taxon>Actinopterygii</taxon>
        <taxon>Neopterygii</taxon>
        <taxon>Teleostei</taxon>
        <taxon>Neoteleostei</taxon>
        <taxon>Acanthomorphata</taxon>
        <taxon>Ovalentaria</taxon>
        <taxon>Atherinomorphae</taxon>
        <taxon>Cyprinodontiformes</taxon>
        <taxon>Nothobranchiidae</taxon>
        <taxon>Iconisemion</taxon>
    </lineage>
</organism>